<protein>
    <submittedName>
        <fullName evidence="1">Uncharacterized protein</fullName>
    </submittedName>
</protein>
<dbReference type="EMBL" id="LR797812">
    <property type="protein sequence ID" value="CAB4240697.1"/>
    <property type="molecule type" value="Genomic_DNA"/>
</dbReference>
<name>A0A6J5T7S6_9CAUD</name>
<evidence type="ECO:0000313" key="1">
    <source>
        <dbReference type="EMBL" id="CAB4240697.1"/>
    </source>
</evidence>
<sequence>MYDDELHQLAADYANMRKDQFNEAVEKSLDPPPPYIQKLYQWLWVAHYEGFKNGHIAKLKDKNAP</sequence>
<reference evidence="1" key="1">
    <citation type="submission" date="2020-05" db="EMBL/GenBank/DDBJ databases">
        <authorList>
            <person name="Chiriac C."/>
            <person name="Salcher M."/>
            <person name="Ghai R."/>
            <person name="Kavagutti S V."/>
        </authorList>
    </citation>
    <scope>NUCLEOTIDE SEQUENCE</scope>
</reference>
<accession>A0A6J5T7S6</accession>
<proteinExistence type="predicted"/>
<organism evidence="1">
    <name type="scientific">uncultured Caudovirales phage</name>
    <dbReference type="NCBI Taxonomy" id="2100421"/>
    <lineage>
        <taxon>Viruses</taxon>
        <taxon>Duplodnaviria</taxon>
        <taxon>Heunggongvirae</taxon>
        <taxon>Uroviricota</taxon>
        <taxon>Caudoviricetes</taxon>
        <taxon>Peduoviridae</taxon>
        <taxon>Maltschvirus</taxon>
        <taxon>Maltschvirus maltsch</taxon>
    </lineage>
</organism>
<gene>
    <name evidence="1" type="ORF">UFOVP38_61</name>
</gene>